<accession>A0ABN7BCW7</accession>
<keyword evidence="7 10" id="KW-0418">Kinase</keyword>
<dbReference type="Pfam" id="PF00130">
    <property type="entry name" value="C1_1"/>
    <property type="match status" value="1"/>
</dbReference>
<dbReference type="GO" id="GO:0016301">
    <property type="term" value="F:kinase activity"/>
    <property type="evidence" value="ECO:0007669"/>
    <property type="project" value="UniProtKB-KW"/>
</dbReference>
<evidence type="ECO:0000256" key="10">
    <source>
        <dbReference type="RuleBase" id="RU361128"/>
    </source>
</evidence>
<evidence type="ECO:0000256" key="4">
    <source>
        <dbReference type="ARBA" id="ARBA00022723"/>
    </source>
</evidence>
<evidence type="ECO:0000256" key="2">
    <source>
        <dbReference type="ARBA" id="ARBA00009280"/>
    </source>
</evidence>
<keyword evidence="14" id="KW-1185">Reference proteome</keyword>
<dbReference type="Pfam" id="PF00609">
    <property type="entry name" value="DAGK_acc"/>
    <property type="match status" value="1"/>
</dbReference>
<evidence type="ECO:0000256" key="7">
    <source>
        <dbReference type="ARBA" id="ARBA00022777"/>
    </source>
</evidence>
<dbReference type="InterPro" id="IPR001206">
    <property type="entry name" value="Diacylglycerol_kinase_cat_dom"/>
</dbReference>
<evidence type="ECO:0000256" key="3">
    <source>
        <dbReference type="ARBA" id="ARBA00022679"/>
    </source>
</evidence>
<dbReference type="PANTHER" id="PTHR11255:SF118">
    <property type="entry name" value="DIACYLGLYCEROL KINASE EPSILON"/>
    <property type="match status" value="1"/>
</dbReference>
<keyword evidence="5" id="KW-0677">Repeat</keyword>
<keyword evidence="6 10" id="KW-0547">Nucleotide-binding</keyword>
<keyword evidence="8" id="KW-0862">Zinc</keyword>
<dbReference type="SMART" id="SM00045">
    <property type="entry name" value="DAGKa"/>
    <property type="match status" value="1"/>
</dbReference>
<keyword evidence="4" id="KW-0479">Metal-binding</keyword>
<evidence type="ECO:0000256" key="8">
    <source>
        <dbReference type="ARBA" id="ARBA00022833"/>
    </source>
</evidence>
<keyword evidence="3 10" id="KW-0808">Transferase</keyword>
<dbReference type="PROSITE" id="PS50081">
    <property type="entry name" value="ZF_DAG_PE_2"/>
    <property type="match status" value="1"/>
</dbReference>
<dbReference type="SMART" id="SM00109">
    <property type="entry name" value="C1"/>
    <property type="match status" value="2"/>
</dbReference>
<dbReference type="InterPro" id="IPR037607">
    <property type="entry name" value="DGK"/>
</dbReference>
<dbReference type="Pfam" id="PF00781">
    <property type="entry name" value="DAGK_cat"/>
    <property type="match status" value="1"/>
</dbReference>
<dbReference type="Gene3D" id="3.30.60.20">
    <property type="match status" value="1"/>
</dbReference>
<evidence type="ECO:0000256" key="9">
    <source>
        <dbReference type="ARBA" id="ARBA00022840"/>
    </source>
</evidence>
<dbReference type="Gene3D" id="3.40.50.10330">
    <property type="entry name" value="Probable inorganic polyphosphate/atp-NAD kinase, domain 1"/>
    <property type="match status" value="1"/>
</dbReference>
<dbReference type="InterPro" id="IPR016064">
    <property type="entry name" value="NAD/diacylglycerol_kinase_sf"/>
</dbReference>
<feature type="domain" description="DAGKc" evidence="12">
    <location>
        <begin position="201"/>
        <end position="339"/>
    </location>
</feature>
<dbReference type="PROSITE" id="PS00479">
    <property type="entry name" value="ZF_DAG_PE_1"/>
    <property type="match status" value="1"/>
</dbReference>
<dbReference type="InterPro" id="IPR046349">
    <property type="entry name" value="C1-like_sf"/>
</dbReference>
<evidence type="ECO:0000259" key="11">
    <source>
        <dbReference type="PROSITE" id="PS50081"/>
    </source>
</evidence>
<keyword evidence="9 10" id="KW-0067">ATP-binding</keyword>
<comment type="similarity">
    <text evidence="2 10">Belongs to the eukaryotic diacylglycerol kinase family.</text>
</comment>
<dbReference type="InterPro" id="IPR000756">
    <property type="entry name" value="Diacylglycerol_kin_accessory"/>
</dbReference>
<dbReference type="PROSITE" id="PS50146">
    <property type="entry name" value="DAGK"/>
    <property type="match status" value="1"/>
</dbReference>
<protein>
    <recommendedName>
        <fullName evidence="10">Diacylglycerol kinase</fullName>
        <shortName evidence="10">DAG kinase</shortName>
        <ecNumber evidence="10">2.7.1.107</ecNumber>
    </recommendedName>
</protein>
<dbReference type="InterPro" id="IPR017438">
    <property type="entry name" value="ATP-NAD_kinase_N"/>
</dbReference>
<evidence type="ECO:0000256" key="5">
    <source>
        <dbReference type="ARBA" id="ARBA00022737"/>
    </source>
</evidence>
<name>A0ABN7BCW7_9HEMI</name>
<evidence type="ECO:0000313" key="14">
    <source>
        <dbReference type="Proteomes" id="UP001307889"/>
    </source>
</evidence>
<feature type="domain" description="Phorbol-ester/DAG-type" evidence="11">
    <location>
        <begin position="115"/>
        <end position="161"/>
    </location>
</feature>
<dbReference type="EC" id="2.7.1.107" evidence="10"/>
<sequence length="541" mass="60953">MILPLYQLLPPVEHLLVQVVLPATIVFGIIYLAQRFPTQSSRAILLKLRGAKKRHNWKPLKSFQYRCSSCELLLTTADAYWCDYCCVFADGACLKKVNDSICCKALSDDDASPMKHQYVPGNVMDSTDCDICGEECLGDLRCVWCHRTVHTLCRQMLGEICDFGKMKNFVIPPKCVEKLSKKSRKSNNSLMYSISIPSWASSWTPLFVVANKKSGDNMGEDVLSSFRSILNPLQVVDLDENDPKFLCQLIAALPSEAKPRVLVAGGDGTVAWVLTTMHQCKLRNYPPVAIIPLGTGNDLSRVLEWGSEEPRPFSAIEYIQRIKCASEQLLDRWSIQMTKLTRRSLRFSPSEPKKMFMYNYMSIGVDALVTLDFHQARHSRFYIYSSRMINKALYLLYGTQQVMERECHGLEKSLEVYMDGQKVDLPEIESLVLLNIPCWGAGVKLWQLGSDGYIEEPIPEQRMNDAKLEVMGIFSSFHVAQLQLGLSQPHRLGQASHVKIILKGVAPVQVDGEPWLESPCEFDVTAVDQAIVLANEPINDS</sequence>
<dbReference type="PANTHER" id="PTHR11255">
    <property type="entry name" value="DIACYLGLYCEROL KINASE"/>
    <property type="match status" value="1"/>
</dbReference>
<reference evidence="13 14" key="1">
    <citation type="submission" date="2023-09" db="EMBL/GenBank/DDBJ databases">
        <title>Nesidiocoris tenuis whole genome shotgun sequence.</title>
        <authorList>
            <person name="Shibata T."/>
            <person name="Shimoda M."/>
            <person name="Kobayashi T."/>
            <person name="Uehara T."/>
        </authorList>
    </citation>
    <scope>NUCLEOTIDE SEQUENCE [LARGE SCALE GENOMIC DNA]</scope>
    <source>
        <strain evidence="13 14">Japan</strain>
    </source>
</reference>
<dbReference type="Proteomes" id="UP001307889">
    <property type="component" value="Chromosome 14"/>
</dbReference>
<evidence type="ECO:0000259" key="12">
    <source>
        <dbReference type="PROSITE" id="PS50146"/>
    </source>
</evidence>
<dbReference type="SMART" id="SM00046">
    <property type="entry name" value="DAGKc"/>
    <property type="match status" value="1"/>
</dbReference>
<comment type="catalytic activity">
    <reaction evidence="1 10">
        <text>a 1,2-diacyl-sn-glycerol + ATP = a 1,2-diacyl-sn-glycero-3-phosphate + ADP + H(+)</text>
        <dbReference type="Rhea" id="RHEA:10272"/>
        <dbReference type="ChEBI" id="CHEBI:15378"/>
        <dbReference type="ChEBI" id="CHEBI:17815"/>
        <dbReference type="ChEBI" id="CHEBI:30616"/>
        <dbReference type="ChEBI" id="CHEBI:58608"/>
        <dbReference type="ChEBI" id="CHEBI:456216"/>
        <dbReference type="EC" id="2.7.1.107"/>
    </reaction>
</comment>
<proteinExistence type="inferred from homology"/>
<dbReference type="InterPro" id="IPR002219">
    <property type="entry name" value="PKC_DAG/PE"/>
</dbReference>
<organism evidence="13 14">
    <name type="scientific">Nesidiocoris tenuis</name>
    <dbReference type="NCBI Taxonomy" id="355587"/>
    <lineage>
        <taxon>Eukaryota</taxon>
        <taxon>Metazoa</taxon>
        <taxon>Ecdysozoa</taxon>
        <taxon>Arthropoda</taxon>
        <taxon>Hexapoda</taxon>
        <taxon>Insecta</taxon>
        <taxon>Pterygota</taxon>
        <taxon>Neoptera</taxon>
        <taxon>Paraneoptera</taxon>
        <taxon>Hemiptera</taxon>
        <taxon>Heteroptera</taxon>
        <taxon>Panheteroptera</taxon>
        <taxon>Cimicomorpha</taxon>
        <taxon>Miridae</taxon>
        <taxon>Dicyphina</taxon>
        <taxon>Nesidiocoris</taxon>
    </lineage>
</organism>
<evidence type="ECO:0000256" key="6">
    <source>
        <dbReference type="ARBA" id="ARBA00022741"/>
    </source>
</evidence>
<evidence type="ECO:0000313" key="13">
    <source>
        <dbReference type="EMBL" id="BET02223.1"/>
    </source>
</evidence>
<dbReference type="SUPFAM" id="SSF57889">
    <property type="entry name" value="Cysteine-rich domain"/>
    <property type="match status" value="1"/>
</dbReference>
<evidence type="ECO:0000256" key="1">
    <source>
        <dbReference type="ARBA" id="ARBA00001383"/>
    </source>
</evidence>
<dbReference type="Gene3D" id="2.60.200.40">
    <property type="match status" value="1"/>
</dbReference>
<dbReference type="SUPFAM" id="SSF111331">
    <property type="entry name" value="NAD kinase/diacylglycerol kinase-like"/>
    <property type="match status" value="1"/>
</dbReference>
<gene>
    <name evidence="13" type="ORF">NTJ_15041</name>
</gene>
<dbReference type="EMBL" id="AP028922">
    <property type="protein sequence ID" value="BET02223.1"/>
    <property type="molecule type" value="Genomic_DNA"/>
</dbReference>